<evidence type="ECO:0000313" key="2">
    <source>
        <dbReference type="Proteomes" id="UP000560658"/>
    </source>
</evidence>
<accession>A0A840D4L3</accession>
<organism evidence="1 2">
    <name type="scientific">Bacteroides reticulotermitis</name>
    <dbReference type="NCBI Taxonomy" id="1133319"/>
    <lineage>
        <taxon>Bacteria</taxon>
        <taxon>Pseudomonadati</taxon>
        <taxon>Bacteroidota</taxon>
        <taxon>Bacteroidia</taxon>
        <taxon>Bacteroidales</taxon>
        <taxon>Bacteroidaceae</taxon>
        <taxon>Bacteroides</taxon>
    </lineage>
</organism>
<protein>
    <recommendedName>
        <fullName evidence="3">AraC family transcriptional regulator</fullName>
    </recommendedName>
</protein>
<sequence length="68" mass="8051">MENPIIKRICNSCSCDECEAQEYLDDEIRNLRELKELNDLRYSDLELACTNLGLENDYVQYFINRLSV</sequence>
<dbReference type="RefSeq" id="WP_044163675.1">
    <property type="nucleotide sequence ID" value="NZ_JACIER010000018.1"/>
</dbReference>
<keyword evidence="2" id="KW-1185">Reference proteome</keyword>
<dbReference type="Proteomes" id="UP000560658">
    <property type="component" value="Unassembled WGS sequence"/>
</dbReference>
<proteinExistence type="predicted"/>
<gene>
    <name evidence="1" type="ORF">GGR06_003571</name>
</gene>
<reference evidence="1" key="1">
    <citation type="submission" date="2020-08" db="EMBL/GenBank/DDBJ databases">
        <title>Genomic Encyclopedia of Type Strains, Phase IV (KMG-IV): sequencing the most valuable type-strain genomes for metagenomic binning, comparative biology and taxonomic classification.</title>
        <authorList>
            <person name="Goeker M."/>
        </authorList>
    </citation>
    <scope>NUCLEOTIDE SEQUENCE [LARGE SCALE GENOMIC DNA]</scope>
    <source>
        <strain evidence="1">DSM 105720</strain>
    </source>
</reference>
<evidence type="ECO:0008006" key="3">
    <source>
        <dbReference type="Google" id="ProtNLM"/>
    </source>
</evidence>
<dbReference type="EMBL" id="JACIER010000018">
    <property type="protein sequence ID" value="MBB4045749.1"/>
    <property type="molecule type" value="Genomic_DNA"/>
</dbReference>
<evidence type="ECO:0000313" key="1">
    <source>
        <dbReference type="EMBL" id="MBB4045749.1"/>
    </source>
</evidence>
<name>A0A840D4L3_9BACE</name>
<dbReference type="AlphaFoldDB" id="A0A840D4L3"/>
<comment type="caution">
    <text evidence="1">The sequence shown here is derived from an EMBL/GenBank/DDBJ whole genome shotgun (WGS) entry which is preliminary data.</text>
</comment>